<comment type="caution">
    <text evidence="3">The sequence shown here is derived from an EMBL/GenBank/DDBJ whole genome shotgun (WGS) entry which is preliminary data.</text>
</comment>
<keyword evidence="4" id="KW-1185">Reference proteome</keyword>
<evidence type="ECO:0000256" key="1">
    <source>
        <dbReference type="SAM" id="Phobius"/>
    </source>
</evidence>
<reference evidence="3 4" key="1">
    <citation type="submission" date="2015-08" db="EMBL/GenBank/DDBJ databases">
        <title>Next Generation Sequencing and Analysis of the Genome of Puccinia sorghi L Schw, the Causal Agent of Maize Common Rust.</title>
        <authorList>
            <person name="Rochi L."/>
            <person name="Burguener G."/>
            <person name="Darino M."/>
            <person name="Turjanski A."/>
            <person name="Kreff E."/>
            <person name="Dieguez M.J."/>
            <person name="Sacco F."/>
        </authorList>
    </citation>
    <scope>NUCLEOTIDE SEQUENCE [LARGE SCALE GENOMIC DNA]</scope>
    <source>
        <strain evidence="3 4">RO10H11247</strain>
    </source>
</reference>
<feature type="transmembrane region" description="Helical" evidence="1">
    <location>
        <begin position="261"/>
        <end position="278"/>
    </location>
</feature>
<evidence type="ECO:0000313" key="3">
    <source>
        <dbReference type="EMBL" id="KNZ47957.1"/>
    </source>
</evidence>
<feature type="transmembrane region" description="Helical" evidence="1">
    <location>
        <begin position="290"/>
        <end position="316"/>
    </location>
</feature>
<dbReference type="AlphaFoldDB" id="A0A0L6UI76"/>
<dbReference type="EMBL" id="LAVV01011286">
    <property type="protein sequence ID" value="KNZ47957.1"/>
    <property type="molecule type" value="Genomic_DNA"/>
</dbReference>
<evidence type="ECO:0000256" key="2">
    <source>
        <dbReference type="SAM" id="SignalP"/>
    </source>
</evidence>
<keyword evidence="1" id="KW-0812">Transmembrane</keyword>
<dbReference type="Proteomes" id="UP000037035">
    <property type="component" value="Unassembled WGS sequence"/>
</dbReference>
<evidence type="ECO:0000313" key="4">
    <source>
        <dbReference type="Proteomes" id="UP000037035"/>
    </source>
</evidence>
<accession>A0A0L6UI76</accession>
<gene>
    <name evidence="3" type="ORF">VP01_600g2</name>
</gene>
<protein>
    <submittedName>
        <fullName evidence="3">Putative signal peptide protein</fullName>
    </submittedName>
</protein>
<proteinExistence type="predicted"/>
<feature type="signal peptide" evidence="2">
    <location>
        <begin position="1"/>
        <end position="19"/>
    </location>
</feature>
<keyword evidence="1" id="KW-1133">Transmembrane helix</keyword>
<dbReference type="VEuPathDB" id="FungiDB:VP01_600g2"/>
<feature type="chain" id="PRO_5005567876" evidence="2">
    <location>
        <begin position="20"/>
        <end position="647"/>
    </location>
</feature>
<feature type="transmembrane region" description="Helical" evidence="1">
    <location>
        <begin position="328"/>
        <end position="346"/>
    </location>
</feature>
<name>A0A0L6UI76_9BASI</name>
<sequence length="647" mass="75401">MKTIMSVRRRFLIFLKVTAQEMWVDCFVHSCAVHAYFPAESSSRPAFTVCSQFVLLHDIRFRWYNTPRFALPGQTSYSVVGLKGSSIWEETINFADMDNQRPRFLTRRVCTWPIKMQGRAIFFREEPPSQMFFLLHDFSIVASIYARIDLWVLEGISRTKGGSVDCKLAQTKKESKLSKNYKKNQDSLDWDCHAISSYVLRGIFSGDNGFHRDIKRGEYSMKVAEVESENYLFNTMTTEIFSNPEISSIFQLFLDKICQKILFYLIIIYWILKSYFNVPLFYFNSLIHCFYFFLWFIFFLLLLFQAIASECWAIFMLNQDSQVMELKLTSRMIWVGFFIFIFFSFLNSLSSLPSPAALQIIKVYIFQIRKKLIGLFTHSIQPLLVKLDKLIGSLNLCSIEIFQKRNPKPFPHSIHLSSEPLSPSFNNLKWGFFYFLANHCYAGNIKSMYNYGSIFIQIFKCLPSWPSKKEIRKDKIHGQETGHSRMINLRLFNSLLHTGPFLHPLQAFLTPSPHLFSFRINIKHVKLLATQTTQERNACKILNAMHQQKNDLISTCACPDELPSLHQETCTMAGSHQTEVVHLFSQTDNLAQPIDSNSLPYSVLSKRSVCTVFLFFSHYTQYPTIIRQASTFIYIFHLSQHLLILFL</sequence>
<organism evidence="3 4">
    <name type="scientific">Puccinia sorghi</name>
    <dbReference type="NCBI Taxonomy" id="27349"/>
    <lineage>
        <taxon>Eukaryota</taxon>
        <taxon>Fungi</taxon>
        <taxon>Dikarya</taxon>
        <taxon>Basidiomycota</taxon>
        <taxon>Pucciniomycotina</taxon>
        <taxon>Pucciniomycetes</taxon>
        <taxon>Pucciniales</taxon>
        <taxon>Pucciniaceae</taxon>
        <taxon>Puccinia</taxon>
    </lineage>
</organism>
<keyword evidence="1" id="KW-0472">Membrane</keyword>
<keyword evidence="2" id="KW-0732">Signal</keyword>